<protein>
    <submittedName>
        <fullName evidence="5">Hypoxanthine-guanine phosphoribosyltransferase</fullName>
        <ecNumber evidence="5">2.4.2.8</ecNumber>
    </submittedName>
</protein>
<reference evidence="5 6" key="1">
    <citation type="submission" date="2023-08" db="EMBL/GenBank/DDBJ databases">
        <title>Black Yeasts Isolated from many extreme environments.</title>
        <authorList>
            <person name="Coleine C."/>
            <person name="Stajich J.E."/>
            <person name="Selbmann L."/>
        </authorList>
    </citation>
    <scope>NUCLEOTIDE SEQUENCE [LARGE SCALE GENOMIC DNA]</scope>
    <source>
        <strain evidence="5 6">CCFEE 536</strain>
    </source>
</reference>
<comment type="caution">
    <text evidence="5">The sequence shown here is derived from an EMBL/GenBank/DDBJ whole genome shotgun (WGS) entry which is preliminary data.</text>
</comment>
<keyword evidence="1 5" id="KW-0328">Glycosyltransferase</keyword>
<dbReference type="GO" id="GO:0016757">
    <property type="term" value="F:glycosyltransferase activity"/>
    <property type="evidence" value="ECO:0007669"/>
    <property type="project" value="UniProtKB-KW"/>
</dbReference>
<gene>
    <name evidence="5" type="primary">HPT1</name>
    <name evidence="5" type="ORF">LTR16_003645</name>
</gene>
<dbReference type="Gene3D" id="3.40.50.2020">
    <property type="match status" value="1"/>
</dbReference>
<dbReference type="CDD" id="cd06223">
    <property type="entry name" value="PRTases_typeI"/>
    <property type="match status" value="1"/>
</dbReference>
<evidence type="ECO:0000313" key="6">
    <source>
        <dbReference type="Proteomes" id="UP001357485"/>
    </source>
</evidence>
<dbReference type="SUPFAM" id="SSF53271">
    <property type="entry name" value="PRTase-like"/>
    <property type="match status" value="1"/>
</dbReference>
<name>A0ABR0M6R6_9PEZI</name>
<dbReference type="Pfam" id="PF00156">
    <property type="entry name" value="Pribosyltran"/>
    <property type="match status" value="1"/>
</dbReference>
<dbReference type="InterPro" id="IPR000836">
    <property type="entry name" value="PRTase_dom"/>
</dbReference>
<evidence type="ECO:0000313" key="5">
    <source>
        <dbReference type="EMBL" id="KAK5287798.1"/>
    </source>
</evidence>
<keyword evidence="6" id="KW-1185">Reference proteome</keyword>
<dbReference type="PANTHER" id="PTHR43363:SF1">
    <property type="entry name" value="HYPOXANTHINE-GUANINE PHOSPHORIBOSYLTRANSFERASE"/>
    <property type="match status" value="1"/>
</dbReference>
<dbReference type="EC" id="2.4.2.8" evidence="5"/>
<dbReference type="EMBL" id="JAVRRA010000404">
    <property type="protein sequence ID" value="KAK5287798.1"/>
    <property type="molecule type" value="Genomic_DNA"/>
</dbReference>
<dbReference type="Proteomes" id="UP001357485">
    <property type="component" value="Unassembled WGS sequence"/>
</dbReference>
<dbReference type="PANTHER" id="PTHR43363">
    <property type="entry name" value="HYPOXANTHINE PHOSPHORIBOSYLTRANSFERASE"/>
    <property type="match status" value="1"/>
</dbReference>
<dbReference type="InterPro" id="IPR029057">
    <property type="entry name" value="PRTase-like"/>
</dbReference>
<feature type="coiled-coil region" evidence="3">
    <location>
        <begin position="115"/>
        <end position="142"/>
    </location>
</feature>
<evidence type="ECO:0000259" key="4">
    <source>
        <dbReference type="Pfam" id="PF00156"/>
    </source>
</evidence>
<keyword evidence="2 5" id="KW-0808">Transferase</keyword>
<feature type="domain" description="Phosphoribosyltransferase" evidence="4">
    <location>
        <begin position="11"/>
        <end position="126"/>
    </location>
</feature>
<organism evidence="5 6">
    <name type="scientific">Cryomyces antarcticus</name>
    <dbReference type="NCBI Taxonomy" id="329879"/>
    <lineage>
        <taxon>Eukaryota</taxon>
        <taxon>Fungi</taxon>
        <taxon>Dikarya</taxon>
        <taxon>Ascomycota</taxon>
        <taxon>Pezizomycotina</taxon>
        <taxon>Dothideomycetes</taxon>
        <taxon>Dothideomycetes incertae sedis</taxon>
        <taxon>Cryomyces</taxon>
    </lineage>
</organism>
<proteinExistence type="predicted"/>
<keyword evidence="3" id="KW-0175">Coiled coil</keyword>
<evidence type="ECO:0000256" key="2">
    <source>
        <dbReference type="ARBA" id="ARBA00022679"/>
    </source>
</evidence>
<sequence length="204" mass="23078">MVEKLYVTYNQVHKLCQKSAERILNDFKPNLMIAIGGGGYVPARILRSFLKRPGSANIPIQAIGLSLYESLTTDSAVEEPGTKVTRTQWLDLSSLEMANLIGKNVLIVDEVDDTRTTLEYAVKELQKDVETATKKLGRDAEKTRFSIFVLHNKDKHKKGNLPQDMLDENRYLAALTVPDVWICYPWEATDIDEHDRLAESQSVQ</sequence>
<evidence type="ECO:0000256" key="1">
    <source>
        <dbReference type="ARBA" id="ARBA00022676"/>
    </source>
</evidence>
<evidence type="ECO:0000256" key="3">
    <source>
        <dbReference type="SAM" id="Coils"/>
    </source>
</evidence>
<accession>A0ABR0M6R6</accession>